<sequence length="118" mass="13068">MTAAELEVALRYVNNVDNIAVRDGFQSSEAMMEIVKQAAANPLDIARDDAVVLAPRVPTPRMTDWGVQALNDPRELDAFQRSIVVYIWHGRGITRDARLPTEPTPPKPQGFAGQEPPF</sequence>
<accession>A0A4Z0P1K2</accession>
<dbReference type="AlphaFoldDB" id="A0A4Z0P1K2"/>
<proteinExistence type="predicted"/>
<reference evidence="2 3" key="1">
    <citation type="submission" date="2019-04" db="EMBL/GenBank/DDBJ databases">
        <authorList>
            <person name="Feng G."/>
            <person name="Zhang J."/>
            <person name="Zhu H."/>
        </authorList>
    </citation>
    <scope>NUCLEOTIDE SEQUENCE [LARGE SCALE GENOMIC DNA]</scope>
    <source>
        <strain evidence="2 3">92R-1</strain>
    </source>
</reference>
<evidence type="ECO:0000313" key="2">
    <source>
        <dbReference type="EMBL" id="TGE04607.1"/>
    </source>
</evidence>
<evidence type="ECO:0000313" key="3">
    <source>
        <dbReference type="Proteomes" id="UP000298337"/>
    </source>
</evidence>
<dbReference type="RefSeq" id="WP_135436051.1">
    <property type="nucleotide sequence ID" value="NZ_SRLA01000005.1"/>
</dbReference>
<organism evidence="2 3">
    <name type="scientific">Hymenobacter fodinae</name>
    <dbReference type="NCBI Taxonomy" id="2510796"/>
    <lineage>
        <taxon>Bacteria</taxon>
        <taxon>Pseudomonadati</taxon>
        <taxon>Bacteroidota</taxon>
        <taxon>Cytophagia</taxon>
        <taxon>Cytophagales</taxon>
        <taxon>Hymenobacteraceae</taxon>
        <taxon>Hymenobacter</taxon>
    </lineage>
</organism>
<keyword evidence="3" id="KW-1185">Reference proteome</keyword>
<gene>
    <name evidence="2" type="ORF">EU556_20700</name>
</gene>
<feature type="region of interest" description="Disordered" evidence="1">
    <location>
        <begin position="96"/>
        <end position="118"/>
    </location>
</feature>
<dbReference type="EMBL" id="SRLA01000005">
    <property type="protein sequence ID" value="TGE04607.1"/>
    <property type="molecule type" value="Genomic_DNA"/>
</dbReference>
<protein>
    <submittedName>
        <fullName evidence="2">Uncharacterized protein</fullName>
    </submittedName>
</protein>
<evidence type="ECO:0000256" key="1">
    <source>
        <dbReference type="SAM" id="MobiDB-lite"/>
    </source>
</evidence>
<name>A0A4Z0P1K2_9BACT</name>
<dbReference type="Proteomes" id="UP000298337">
    <property type="component" value="Unassembled WGS sequence"/>
</dbReference>
<comment type="caution">
    <text evidence="2">The sequence shown here is derived from an EMBL/GenBank/DDBJ whole genome shotgun (WGS) entry which is preliminary data.</text>
</comment>